<keyword evidence="4" id="KW-1185">Reference proteome</keyword>
<organism evidence="3 4">
    <name type="scientific">Oscillochloris trichoides DG-6</name>
    <dbReference type="NCBI Taxonomy" id="765420"/>
    <lineage>
        <taxon>Bacteria</taxon>
        <taxon>Bacillati</taxon>
        <taxon>Chloroflexota</taxon>
        <taxon>Chloroflexia</taxon>
        <taxon>Chloroflexales</taxon>
        <taxon>Chloroflexineae</taxon>
        <taxon>Oscillochloridaceae</taxon>
        <taxon>Oscillochloris</taxon>
    </lineage>
</organism>
<dbReference type="Pfam" id="PF18155">
    <property type="entry name" value="pPIWI_RE_Z"/>
    <property type="match status" value="1"/>
</dbReference>
<evidence type="ECO:0000313" key="4">
    <source>
        <dbReference type="Proteomes" id="UP000054010"/>
    </source>
</evidence>
<dbReference type="STRING" id="765420.OSCT_1754"/>
<feature type="region of interest" description="Disordered" evidence="1">
    <location>
        <begin position="352"/>
        <end position="374"/>
    </location>
</feature>
<evidence type="ECO:0000256" key="1">
    <source>
        <dbReference type="SAM" id="MobiDB-lite"/>
    </source>
</evidence>
<dbReference type="eggNOG" id="COG1199">
    <property type="taxonomic scope" value="Bacteria"/>
</dbReference>
<evidence type="ECO:0000313" key="3">
    <source>
        <dbReference type="EMBL" id="EFO80395.1"/>
    </source>
</evidence>
<gene>
    <name evidence="3" type="ORF">OSCT_1754</name>
</gene>
<dbReference type="EMBL" id="ADVR01000053">
    <property type="protein sequence ID" value="EFO80395.1"/>
    <property type="molecule type" value="Genomic_DNA"/>
</dbReference>
<dbReference type="HOGENOM" id="CLU_010011_0_0_0"/>
<dbReference type="AlphaFoldDB" id="E1IEK3"/>
<dbReference type="InterPro" id="IPR027417">
    <property type="entry name" value="P-loop_NTPase"/>
</dbReference>
<name>E1IEK3_9CHLR</name>
<evidence type="ECO:0000259" key="2">
    <source>
        <dbReference type="Pfam" id="PF18155"/>
    </source>
</evidence>
<protein>
    <recommendedName>
        <fullName evidence="2">pPIWI-RE three-gene island domain-containing protein</fullName>
    </recommendedName>
</protein>
<sequence>MTWRSTLTKEFEAARTAYGRIPMPAADLIETELILTLLTEYLPGEDPEQAWAIMNGYPFPARAALSDAARKAITRSRLYLRAPLGRSTWTRWLAQYRQLPAPYPIYSLHNGAIVTQLTTLAPERQALLQAALGTPPPWEVERPRFAPAGVYRFMVNREPYEVEVDGRSAALAWRYVANKLTPQRERAPINVTLNELVATSRWMDRSLRSDRWERIMREIQLRLVTADGFAETDTLCLDGLHHMIGMLGSGKSTLLTVLSTHLARKGLRVVLVYGDVATLLRELDTYERLRRDDDKVVAVPLIGRSTRLAHLNRLHAAERDRNEIGLQLAHPGFTALSTLCPLDGLRQDARPIPTGQEPCTTLAEPPAGEEGSEPRRYDCPFLPVCPVHQTSQALLDAKIWLATPASLLASSPQRPFIQERMRFIELVMWSADVVLVDEADMVQVQFDDHFAQTEVLIGRSDSWLDRLYTQVARQVYRPGRPLVGRSRDFDQWLTAQNNAQRAADCLLRLVRDDDRLRHWLRTTYFNGRRLLQRIAYYLEQTHSCDTARFLEATAQIADRPMGSARRGQQAPLSAAWVEIIQLELLGSEREEVLDLVIDSLCTLVPETRRLNRQVRDTIATQLLTALMVTVLDQSLHSLIAAWPSAEEVLDLDKGGGGLFYPPSESVTRLIPEAPTGAILGFQYYDPQDTGQGELRFFRLRGLGRALLYHMHDAFGESDGVVGPHVLLTSGTSWAPGSWRYHLDKAPDYALLPGPPDQTGQTRCLFNFIPDPDPRAGGKFLHVSGKPAPQDRINALIAMVRALAKRSTISGVARNQFDIEFANLPAHRRRALLVVGSYEEAEYVEHALADALCVDAGEAVVALIPDTDGDLQLRRPHAKLRRSNLARLPEMEGIQFLIAPLQAIERGHNILVGQEAAIGSIYFLTRPMPVPGDLNVAIQKLNAWAMRAAPTCEAATIGEAGVWLRNEADKRWRDASPANDRQGTYRELDDVERSGLLWTQLVLVWQCIGRLLRGGVPARVHFVDAKWAEVRTGLMPGIEETEASSMLVGFARLLRTAMADPDPAQAAVAQALYGSFAQALDLLLKS</sequence>
<proteinExistence type="predicted"/>
<feature type="domain" description="pPIWI-RE three-gene island" evidence="2">
    <location>
        <begin position="22"/>
        <end position="167"/>
    </location>
</feature>
<dbReference type="InterPro" id="IPR055254">
    <property type="entry name" value="pPIWI_RE_Z"/>
</dbReference>
<dbReference type="Proteomes" id="UP000054010">
    <property type="component" value="Unassembled WGS sequence"/>
</dbReference>
<accession>E1IEK3</accession>
<dbReference type="SUPFAM" id="SSF52540">
    <property type="entry name" value="P-loop containing nucleoside triphosphate hydrolases"/>
    <property type="match status" value="1"/>
</dbReference>
<comment type="caution">
    <text evidence="3">The sequence shown here is derived from an EMBL/GenBank/DDBJ whole genome shotgun (WGS) entry which is preliminary data.</text>
</comment>
<reference evidence="3 4" key="1">
    <citation type="journal article" date="2011" name="J. Bacteriol.">
        <title>Draft genome sequence of the anoxygenic filamentous phototrophic bacterium Oscillochloris trichoides subsp. DG-6.</title>
        <authorList>
            <person name="Kuznetsov B.B."/>
            <person name="Ivanovsky R.N."/>
            <person name="Keppen O.I."/>
            <person name="Sukhacheva M.V."/>
            <person name="Bumazhkin B.K."/>
            <person name="Patutina E.O."/>
            <person name="Beletsky A.V."/>
            <person name="Mardanov A.V."/>
            <person name="Baslerov R.V."/>
            <person name="Panteleeva A.N."/>
            <person name="Kolganova T.V."/>
            <person name="Ravin N.V."/>
            <person name="Skryabin K.G."/>
        </authorList>
    </citation>
    <scope>NUCLEOTIDE SEQUENCE [LARGE SCALE GENOMIC DNA]</scope>
    <source>
        <strain evidence="3 4">DG-6</strain>
    </source>
</reference>